<feature type="signal peptide" evidence="1">
    <location>
        <begin position="1"/>
        <end position="23"/>
    </location>
</feature>
<comment type="caution">
    <text evidence="2">The sequence shown here is derived from an EMBL/GenBank/DDBJ whole genome shotgun (WGS) entry which is preliminary data.</text>
</comment>
<sequence length="98" mass="11527">MRKKILITFFSLFVISGSLFSPAKSHQIRRNGFGEGTAAFACFLLWEGFSKNEIESLISRFAWRIENSDFSEREMNQMASGYREQVRITRNCNLRMRY</sequence>
<organism evidence="2 3">
    <name type="scientific">Prochlorococcus marinus str. PAC1</name>
    <dbReference type="NCBI Taxonomy" id="59924"/>
    <lineage>
        <taxon>Bacteria</taxon>
        <taxon>Bacillati</taxon>
        <taxon>Cyanobacteriota</taxon>
        <taxon>Cyanophyceae</taxon>
        <taxon>Synechococcales</taxon>
        <taxon>Prochlorococcaceae</taxon>
        <taxon>Prochlorococcus</taxon>
    </lineage>
</organism>
<feature type="chain" id="PRO_5001985828" evidence="1">
    <location>
        <begin position="24"/>
        <end position="98"/>
    </location>
</feature>
<gene>
    <name evidence="2" type="ORF">EV03_0024</name>
</gene>
<dbReference type="EMBL" id="JNAX01000001">
    <property type="protein sequence ID" value="KGG22507.1"/>
    <property type="molecule type" value="Genomic_DNA"/>
</dbReference>
<evidence type="ECO:0000313" key="3">
    <source>
        <dbReference type="Proteomes" id="UP000030392"/>
    </source>
</evidence>
<dbReference type="Proteomes" id="UP000030392">
    <property type="component" value="Unassembled WGS sequence"/>
</dbReference>
<evidence type="ECO:0000256" key="1">
    <source>
        <dbReference type="SAM" id="SignalP"/>
    </source>
</evidence>
<accession>A0A0A2CAF2</accession>
<reference evidence="3" key="1">
    <citation type="journal article" date="2014" name="Sci. Data">
        <title>Genomes of diverse isolates of the marine cyanobacterium Prochlorococcus.</title>
        <authorList>
            <person name="Biller S."/>
            <person name="Berube P."/>
            <person name="Thompson J."/>
            <person name="Kelly L."/>
            <person name="Roggensack S."/>
            <person name="Awad L."/>
            <person name="Roache-Johnson K."/>
            <person name="Ding H."/>
            <person name="Giovannoni S.J."/>
            <person name="Moore L.R."/>
            <person name="Chisholm S.W."/>
        </authorList>
    </citation>
    <scope>NUCLEOTIDE SEQUENCE [LARGE SCALE GENOMIC DNA]</scope>
    <source>
        <strain evidence="3">PAC1</strain>
    </source>
</reference>
<proteinExistence type="predicted"/>
<protein>
    <submittedName>
        <fullName evidence="2">Uncharacterized protein</fullName>
    </submittedName>
</protein>
<evidence type="ECO:0000313" key="2">
    <source>
        <dbReference type="EMBL" id="KGG22507.1"/>
    </source>
</evidence>
<dbReference type="AlphaFoldDB" id="A0A0A2CAF2"/>
<keyword evidence="1" id="KW-0732">Signal</keyword>
<name>A0A0A2CAF2_PROMR</name>